<comment type="subcellular location">
    <subcellularLocation>
        <location evidence="1">Bacterial flagellum</location>
    </subcellularLocation>
    <subcellularLocation>
        <location evidence="2">Secreted</location>
    </subcellularLocation>
</comment>
<dbReference type="InterPro" id="IPR046358">
    <property type="entry name" value="Flagellin_C"/>
</dbReference>
<feature type="domain" description="Flagellin N-terminal" evidence="6">
    <location>
        <begin position="3"/>
        <end position="141"/>
    </location>
</feature>
<evidence type="ECO:0000256" key="2">
    <source>
        <dbReference type="ARBA" id="ARBA00004613"/>
    </source>
</evidence>
<evidence type="ECO:0000313" key="8">
    <source>
        <dbReference type="EMBL" id="NJP03127.1"/>
    </source>
</evidence>
<evidence type="ECO:0000256" key="5">
    <source>
        <dbReference type="ARBA" id="ARBA00023143"/>
    </source>
</evidence>
<evidence type="ECO:0000256" key="4">
    <source>
        <dbReference type="ARBA" id="ARBA00022525"/>
    </source>
</evidence>
<keyword evidence="8" id="KW-0282">Flagellum</keyword>
<evidence type="ECO:0000256" key="3">
    <source>
        <dbReference type="ARBA" id="ARBA00005709"/>
    </source>
</evidence>
<dbReference type="SUPFAM" id="SSF64518">
    <property type="entry name" value="Phase 1 flagellin"/>
    <property type="match status" value="1"/>
</dbReference>
<organism evidence="8 9">
    <name type="scientific">Pseudomonas quercus</name>
    <dbReference type="NCBI Taxonomy" id="2722792"/>
    <lineage>
        <taxon>Bacteria</taxon>
        <taxon>Pseudomonadati</taxon>
        <taxon>Pseudomonadota</taxon>
        <taxon>Gammaproteobacteria</taxon>
        <taxon>Pseudomonadales</taxon>
        <taxon>Pseudomonadaceae</taxon>
        <taxon>Pseudomonas</taxon>
    </lineage>
</organism>
<dbReference type="RefSeq" id="WP_168085701.1">
    <property type="nucleotide sequence ID" value="NZ_JAAVJI010000016.1"/>
</dbReference>
<keyword evidence="4" id="KW-0964">Secreted</keyword>
<evidence type="ECO:0000313" key="9">
    <source>
        <dbReference type="Proteomes" id="UP000746535"/>
    </source>
</evidence>
<dbReference type="Proteomes" id="UP000746535">
    <property type="component" value="Unassembled WGS sequence"/>
</dbReference>
<accession>A0ABX0YLU9</accession>
<proteinExistence type="inferred from homology"/>
<name>A0ABX0YLU9_9PSED</name>
<dbReference type="InterPro" id="IPR001029">
    <property type="entry name" value="Flagellin_N"/>
</dbReference>
<dbReference type="Pfam" id="PF00700">
    <property type="entry name" value="Flagellin_C"/>
    <property type="match status" value="1"/>
</dbReference>
<keyword evidence="8" id="KW-0966">Cell projection</keyword>
<dbReference type="InterPro" id="IPR001492">
    <property type="entry name" value="Flagellin"/>
</dbReference>
<protein>
    <submittedName>
        <fullName evidence="8">Flagellar hook-associated protein 3</fullName>
    </submittedName>
</protein>
<sequence>MRISTGQYFANSSATYTKNFADTAKTQNQISSGQRIQTAADDPVGAAKLLQLRQQSAVLDQYKGNITSATNSLSSEESVLANITTALQRAGELAIQGGNGAQTDDDRASIASEIGQIKDTVFGLLNTKDSNGQYLFSGSKTSTQPYSLNSDGSYTYQGDETQLSLQVSDNLSVATNDSGFSIFDLATNTSRTQTTQVSPATVDGKLTVSAGQMTSMTSYNTQFAKGEPYSLTFTSGTQYTLTDASGNDVTAQSGGKGTYNSAKEGGDTISLYGVNFMVNTNVAKTESADTVLAGRTFSLKTTPDTITANRLAGNTSTAQMTAGSVTNAATYTAGFPTNGALIKFTSASSYQVFAQPVTDSSKPITTGAYDGSGSLTTAGVTFNISGTPATSDQFTVSANTHSTQNVLDTLNQLQVALNTPTANNPAAQLKLRNSLESAVGNLQSATNRVDVTRGSIGARENALQIQSDQITSLHTANATTQSQIGDTDLAEATTQLTLQQTMLQAAQLSFAKISQLNLFDRL</sequence>
<keyword evidence="9" id="KW-1185">Reference proteome</keyword>
<dbReference type="PANTHER" id="PTHR42792">
    <property type="entry name" value="FLAGELLIN"/>
    <property type="match status" value="1"/>
</dbReference>
<dbReference type="PANTHER" id="PTHR42792:SF1">
    <property type="entry name" value="FLAGELLAR HOOK-ASSOCIATED PROTEIN 3"/>
    <property type="match status" value="1"/>
</dbReference>
<comment type="similarity">
    <text evidence="3">Belongs to the bacterial flagellin family.</text>
</comment>
<dbReference type="InterPro" id="IPR013384">
    <property type="entry name" value="Flagell_FlgL"/>
</dbReference>
<dbReference type="Gene3D" id="1.20.1330.10">
    <property type="entry name" value="f41 fragment of flagellin, N-terminal domain"/>
    <property type="match status" value="2"/>
</dbReference>
<dbReference type="NCBIfam" id="TIGR02550">
    <property type="entry name" value="flagell_flgL"/>
    <property type="match status" value="1"/>
</dbReference>
<dbReference type="NCBIfam" id="NF009361">
    <property type="entry name" value="PRK12717.1"/>
    <property type="match status" value="1"/>
</dbReference>
<evidence type="ECO:0000259" key="7">
    <source>
        <dbReference type="Pfam" id="PF00700"/>
    </source>
</evidence>
<gene>
    <name evidence="8" type="ORF">HBH25_19985</name>
</gene>
<keyword evidence="5" id="KW-0975">Bacterial flagellum</keyword>
<evidence type="ECO:0000259" key="6">
    <source>
        <dbReference type="Pfam" id="PF00669"/>
    </source>
</evidence>
<keyword evidence="8" id="KW-0969">Cilium</keyword>
<comment type="caution">
    <text evidence="8">The sequence shown here is derived from an EMBL/GenBank/DDBJ whole genome shotgun (WGS) entry which is preliminary data.</text>
</comment>
<feature type="domain" description="Flagellin C-terminal" evidence="7">
    <location>
        <begin position="441"/>
        <end position="518"/>
    </location>
</feature>
<dbReference type="EMBL" id="JAAVJI010000016">
    <property type="protein sequence ID" value="NJP03127.1"/>
    <property type="molecule type" value="Genomic_DNA"/>
</dbReference>
<reference evidence="8 9" key="1">
    <citation type="submission" date="2020-03" db="EMBL/GenBank/DDBJ databases">
        <authorList>
            <person name="Wang L."/>
            <person name="He N."/>
            <person name="Li Y."/>
            <person name="Fang Y."/>
            <person name="Zhang F."/>
        </authorList>
    </citation>
    <scope>NUCLEOTIDE SEQUENCE [LARGE SCALE GENOMIC DNA]</scope>
    <source>
        <strain evidence="9">hsmgli-8</strain>
    </source>
</reference>
<evidence type="ECO:0000256" key="1">
    <source>
        <dbReference type="ARBA" id="ARBA00004365"/>
    </source>
</evidence>
<dbReference type="Pfam" id="PF00669">
    <property type="entry name" value="Flagellin_N"/>
    <property type="match status" value="1"/>
</dbReference>